<evidence type="ECO:0000313" key="2">
    <source>
        <dbReference type="EMBL" id="KAF2304523.1"/>
    </source>
</evidence>
<feature type="signal peptide" evidence="1">
    <location>
        <begin position="1"/>
        <end position="18"/>
    </location>
</feature>
<feature type="chain" id="PRO_5025496677" evidence="1">
    <location>
        <begin position="19"/>
        <end position="743"/>
    </location>
</feature>
<dbReference type="GO" id="GO:0035267">
    <property type="term" value="C:NuA4 histone acetyltransferase complex"/>
    <property type="evidence" value="ECO:0007669"/>
    <property type="project" value="InterPro"/>
</dbReference>
<dbReference type="Proteomes" id="UP000467840">
    <property type="component" value="Chromosome 16"/>
</dbReference>
<dbReference type="AlphaFoldDB" id="A0A6A6LWH5"/>
<organism evidence="2 3">
    <name type="scientific">Hevea brasiliensis</name>
    <name type="common">Para rubber tree</name>
    <name type="synonym">Siphonia brasiliensis</name>
    <dbReference type="NCBI Taxonomy" id="3981"/>
    <lineage>
        <taxon>Eukaryota</taxon>
        <taxon>Viridiplantae</taxon>
        <taxon>Streptophyta</taxon>
        <taxon>Embryophyta</taxon>
        <taxon>Tracheophyta</taxon>
        <taxon>Spermatophyta</taxon>
        <taxon>Magnoliopsida</taxon>
        <taxon>eudicotyledons</taxon>
        <taxon>Gunneridae</taxon>
        <taxon>Pentapetalae</taxon>
        <taxon>rosids</taxon>
        <taxon>fabids</taxon>
        <taxon>Malpighiales</taxon>
        <taxon>Euphorbiaceae</taxon>
        <taxon>Crotonoideae</taxon>
        <taxon>Micrandreae</taxon>
        <taxon>Hevea</taxon>
    </lineage>
</organism>
<evidence type="ECO:0000313" key="3">
    <source>
        <dbReference type="Proteomes" id="UP000467840"/>
    </source>
</evidence>
<dbReference type="InterPro" id="IPR024943">
    <property type="entry name" value="Enhancer_polycomb"/>
</dbReference>
<name>A0A6A6LWH5_HEVBR</name>
<reference evidence="2 3" key="1">
    <citation type="journal article" date="2020" name="Mol. Plant">
        <title>The Chromosome-Based Rubber Tree Genome Provides New Insights into Spurge Genome Evolution and Rubber Biosynthesis.</title>
        <authorList>
            <person name="Liu J."/>
            <person name="Shi C."/>
            <person name="Shi C.C."/>
            <person name="Li W."/>
            <person name="Zhang Q.J."/>
            <person name="Zhang Y."/>
            <person name="Li K."/>
            <person name="Lu H.F."/>
            <person name="Shi C."/>
            <person name="Zhu S.T."/>
            <person name="Xiao Z.Y."/>
            <person name="Nan H."/>
            <person name="Yue Y."/>
            <person name="Zhu X.G."/>
            <person name="Wu Y."/>
            <person name="Hong X.N."/>
            <person name="Fan G.Y."/>
            <person name="Tong Y."/>
            <person name="Zhang D."/>
            <person name="Mao C.L."/>
            <person name="Liu Y.L."/>
            <person name="Hao S.J."/>
            <person name="Liu W.Q."/>
            <person name="Lv M.Q."/>
            <person name="Zhang H.B."/>
            <person name="Liu Y."/>
            <person name="Hu-Tang G.R."/>
            <person name="Wang J.P."/>
            <person name="Wang J.H."/>
            <person name="Sun Y.H."/>
            <person name="Ni S.B."/>
            <person name="Chen W.B."/>
            <person name="Zhang X.C."/>
            <person name="Jiao Y.N."/>
            <person name="Eichler E.E."/>
            <person name="Li G.H."/>
            <person name="Liu X."/>
            <person name="Gao L.Z."/>
        </authorList>
    </citation>
    <scope>NUCLEOTIDE SEQUENCE [LARGE SCALE GENOMIC DNA]</scope>
    <source>
        <strain evidence="3">cv. GT1</strain>
        <tissue evidence="2">Leaf</tissue>
    </source>
</reference>
<protein>
    <submittedName>
        <fullName evidence="2">Uncharacterized protein</fullName>
    </submittedName>
</protein>
<evidence type="ECO:0000256" key="1">
    <source>
        <dbReference type="SAM" id="SignalP"/>
    </source>
</evidence>
<proteinExistence type="predicted"/>
<keyword evidence="1" id="KW-0732">Signal</keyword>
<gene>
    <name evidence="2" type="ORF">GH714_032909</name>
</gene>
<dbReference type="EMBL" id="JAAGAX010000009">
    <property type="protein sequence ID" value="KAF2304523.1"/>
    <property type="molecule type" value="Genomic_DNA"/>
</dbReference>
<dbReference type="GO" id="GO:0006357">
    <property type="term" value="P:regulation of transcription by RNA polymerase II"/>
    <property type="evidence" value="ECO:0007669"/>
    <property type="project" value="InterPro"/>
</dbReference>
<keyword evidence="3" id="KW-1185">Reference proteome</keyword>
<accession>A0A6A6LWH5</accession>
<dbReference type="PANTHER" id="PTHR14898">
    <property type="entry name" value="ENHANCER OF POLYCOMB"/>
    <property type="match status" value="1"/>
</dbReference>
<sequence length="743" mass="85094">MVGLRFLLFEGCLKQAIAFVFQVLAVFPQPTEHWKFADLQLPVTSIKFKFSCIQDFRKQLVFAFYNFAEVKISKWMDLDSRLKRHCLLTKQLPLSECTYDNIKALQNGTSQLLSSSVCNDSSRIKDQIRSSRQCISLVGVSRESTCVNACPSSSNFDKSHRWFPPFALSFTAAPTFFLGLHLKLLMEHSVTHISFQDHVSSSIECPENSGCLPANDCSIVEDCSNKGSESTPDNNCKASRDVDCNGFLSCSKTVPQEVDISVTSVGDWMKPSLKHHNGGVNVENSAISKDTGKLGTDTVASLQKWPFHHSESEQCHQSPKPLVDHDKSCTGSHSYECPNPTARRSTWHRNRSSSTSFGYLAHGWADGRADFLQNNFGHSQKGLPHKRIRTANEKRSADVSRVSERNLEELSCEANVLITHGDRGWREWGAAWVNKRFTHAMMWKGGKDWILEFPDRSQWARFKEMHEECYNRNIRAASVRNIPIPGVRLIEENDDNGIEVPFVRKAANSSSWEISDEMFEKTMDMFEKAAYSQQCNQFTSDEIEDLMAGLGPMKAIKIIHEYWQQKRQRKGMPLIRHLQPPLWERYQQQLREWELAKRRRLNGFASGDEKAVYQGHNYEPLDDSPLPQISPRVFSPRYASGNGYFSMNSDRYERNHVQKLYRSKSKKPGAFMFPNDTQMVASYNQRMFDKRNGFHQWNIGFSDWPSRRYYHIDGPLCHGPEHFDSSDVDEFRLRDASGAAQHA</sequence>
<comment type="caution">
    <text evidence="2">The sequence shown here is derived from an EMBL/GenBank/DDBJ whole genome shotgun (WGS) entry which is preliminary data.</text>
</comment>